<feature type="compositionally biased region" description="Basic and acidic residues" evidence="7">
    <location>
        <begin position="123"/>
        <end position="135"/>
    </location>
</feature>
<evidence type="ECO:0000256" key="6">
    <source>
        <dbReference type="SAM" id="Coils"/>
    </source>
</evidence>
<keyword evidence="11" id="KW-1185">Reference proteome</keyword>
<keyword evidence="2 8" id="KW-0812">Transmembrane</keyword>
<gene>
    <name evidence="10" type="primary">KTN1</name>
</gene>
<dbReference type="GO" id="GO:0005789">
    <property type="term" value="C:endoplasmic reticulum membrane"/>
    <property type="evidence" value="ECO:0007669"/>
    <property type="project" value="UniProtKB-SubCell"/>
</dbReference>
<sequence>MEFYESTYFIILIPSVVITVIFLFFWLFMKETLYDEVLAKQRRDLKFAPSKADKKKTEKKKNKKKEAQNGNIHESDSESVPRDFKLSDALSTDEEHVAAVPAGVPEATAGLRERKKKEKKHKANQDDHVTKDSEGSKSSGKKVDPVPVTKQPTPPSEPTAAKKKPGQKKQKNGMDDQDSKTDSVVSPAKKQEPVLLHQEIKQENVSGKKKVSAKKQKVDNVLVDEPLIQATTYIPLMDNSDSGTLEKREPAEVVKHNVNEGIQKSSGKKLKNETDKENAEVKFKDFVTSMKNMIFSEDEARCVVEVLKEKSGAIHDFLQKASKAETAAALHQLQDKEKMLSAMKEEAAVAKEQCKQLSQELVAEKERNGLVTTKLRERINALEKEHGTFQSKIHVSYQESQQMKMKFQQLREQMEAEISHLKQENGILRDAVSTSTNQMESKQSAELNKLRQDYARLMNELGEKSSKLQQEELQKKNAEQAVAQLKVQQQEAERRWEEIQAYLRKRTAEHEAAQQDVQNKLVAKDNEIQSLHSKLTDTMVSKQQLEQRMLQLLEAEQKRATEEDSMQMQVQELIEQNDALNAQLQKFHSQMAAQVQIAEKDKQIKQMEDSLGNERANLTSKEEELKVLQNMNLSLKSEVQKLQALTNEQAAAAHELERMQKSIHIKDDKIRTLEDQLREELTQISNTKEEFKVLKDQNTALQAEVQKLQTLLSEQVQPVFTNKDLIEQMEKSMRERDDKIKTVEELLEAGLIQVATKEEELKALRTENSSLRKELQSLQIQQSEQVSFQSLVEELQKVIHEKDGKIKSVEELLQAEILKVASKEKTVQALTQEIEALKEEVGNSQLEMEKQEISSVATFLAGKNKFILLTLLFIYPKGQKDTIAQLTSKVQELEQQNLQQLQQVQPAEWMLKGEEEQMKKLKAMVEEKEKEIANQVKQLQDMRKENESFKAQIQELKQENCKQASLAVQSEELLQVVAGKEKEIASLQSELASQRNAFEQQRKKNNVRKFFPHHPRKPPKTTKPEKQQHLEAAEVETRQLLQKLFPKVSLPSNMSHSEWICGFEKMAKEYLREASGSEDVKAMEQKLKEAEEMHILLQLECEKYKSVLAETEGILQRLQRSVEEEESKWKIKVEESQKELKQVRSVVTSLQHEVERLKEDNKEVETLKKEREHLESELEKAEIERSTYVSEVRELKDLLTELQKKLDDSYSEAVRQNEELNLVRSLFSVGHKRGSQRMKRRLISNPAQESLAALEREIGKVFGDANVIENSDVCTDSELSDKRRNVVVNLTQDVGHLKKLLVSISQMLSKG</sequence>
<proteinExistence type="predicted"/>
<evidence type="ECO:0000313" key="10">
    <source>
        <dbReference type="Ensembl" id="ENSCUSP00005021768.1"/>
    </source>
</evidence>
<dbReference type="GO" id="GO:0019894">
    <property type="term" value="F:kinesin binding"/>
    <property type="evidence" value="ECO:0007669"/>
    <property type="project" value="InterPro"/>
</dbReference>
<feature type="region of interest" description="Disordered" evidence="7">
    <location>
        <begin position="48"/>
        <end position="198"/>
    </location>
</feature>
<evidence type="ECO:0000256" key="7">
    <source>
        <dbReference type="SAM" id="MobiDB-lite"/>
    </source>
</evidence>
<dbReference type="PANTHER" id="PTHR18864">
    <property type="entry name" value="KINECTIN"/>
    <property type="match status" value="1"/>
</dbReference>
<dbReference type="Proteomes" id="UP000694563">
    <property type="component" value="Chromosome 6"/>
</dbReference>
<reference evidence="10" key="2">
    <citation type="submission" date="2025-08" db="UniProtKB">
        <authorList>
            <consortium name="Ensembl"/>
        </authorList>
    </citation>
    <scope>IDENTIFICATION</scope>
</reference>
<reference evidence="10" key="1">
    <citation type="submission" date="2020-10" db="EMBL/GenBank/DDBJ databases">
        <title>Catharus ustulatus (Swainson's thrush) genome, bCatUst1, primary haplotype v2.</title>
        <authorList>
            <person name="Delmore K."/>
            <person name="Vafadar M."/>
            <person name="Formenti G."/>
            <person name="Chow W."/>
            <person name="Pelan S."/>
            <person name="Howe K."/>
            <person name="Rhie A."/>
            <person name="Mountcastle J."/>
            <person name="Haase B."/>
            <person name="Fedrigo O."/>
            <person name="Jarvis E.D."/>
        </authorList>
    </citation>
    <scope>NUCLEOTIDE SEQUENCE [LARGE SCALE GENOMIC DNA]</scope>
</reference>
<dbReference type="InterPro" id="IPR024854">
    <property type="entry name" value="Kinectin"/>
</dbReference>
<organism evidence="10 11">
    <name type="scientific">Catharus ustulatus</name>
    <name type="common">Russet-backed thrush</name>
    <name type="synonym">Hylocichla ustulatus</name>
    <dbReference type="NCBI Taxonomy" id="91951"/>
    <lineage>
        <taxon>Eukaryota</taxon>
        <taxon>Metazoa</taxon>
        <taxon>Chordata</taxon>
        <taxon>Craniata</taxon>
        <taxon>Vertebrata</taxon>
        <taxon>Euteleostomi</taxon>
        <taxon>Archelosauria</taxon>
        <taxon>Archosauria</taxon>
        <taxon>Dinosauria</taxon>
        <taxon>Saurischia</taxon>
        <taxon>Theropoda</taxon>
        <taxon>Coelurosauria</taxon>
        <taxon>Aves</taxon>
        <taxon>Neognathae</taxon>
        <taxon>Neoaves</taxon>
        <taxon>Telluraves</taxon>
        <taxon>Australaves</taxon>
        <taxon>Passeriformes</taxon>
        <taxon>Turdidae</taxon>
        <taxon>Catharus</taxon>
    </lineage>
</organism>
<evidence type="ECO:0000256" key="2">
    <source>
        <dbReference type="ARBA" id="ARBA00022692"/>
    </source>
</evidence>
<feature type="domain" description="Ribosome receptor lysine/proline rich" evidence="9">
    <location>
        <begin position="29"/>
        <end position="126"/>
    </location>
</feature>
<dbReference type="Gene3D" id="1.10.287.2610">
    <property type="match status" value="1"/>
</dbReference>
<feature type="coiled-coil region" evidence="6">
    <location>
        <begin position="397"/>
        <end position="495"/>
    </location>
</feature>
<feature type="coiled-coil region" evidence="6">
    <location>
        <begin position="543"/>
        <end position="854"/>
    </location>
</feature>
<dbReference type="PANTHER" id="PTHR18864:SF1">
    <property type="entry name" value="KINECTIN"/>
    <property type="match status" value="1"/>
</dbReference>
<feature type="coiled-coil region" evidence="6">
    <location>
        <begin position="1073"/>
        <end position="1219"/>
    </location>
</feature>
<keyword evidence="3" id="KW-0256">Endoplasmic reticulum</keyword>
<evidence type="ECO:0000256" key="3">
    <source>
        <dbReference type="ARBA" id="ARBA00022824"/>
    </source>
</evidence>
<evidence type="ECO:0000259" key="9">
    <source>
        <dbReference type="Pfam" id="PF05104"/>
    </source>
</evidence>
<feature type="compositionally biased region" description="Basic residues" evidence="7">
    <location>
        <begin position="1003"/>
        <end position="1020"/>
    </location>
</feature>
<evidence type="ECO:0000256" key="4">
    <source>
        <dbReference type="ARBA" id="ARBA00022989"/>
    </source>
</evidence>
<keyword evidence="6" id="KW-0175">Coiled coil</keyword>
<evidence type="ECO:0000313" key="11">
    <source>
        <dbReference type="Proteomes" id="UP000694563"/>
    </source>
</evidence>
<feature type="coiled-coil region" evidence="6">
    <location>
        <begin position="333"/>
        <end position="367"/>
    </location>
</feature>
<evidence type="ECO:0000256" key="8">
    <source>
        <dbReference type="SAM" id="Phobius"/>
    </source>
</evidence>
<protein>
    <submittedName>
        <fullName evidence="10">Kinectin 1</fullName>
    </submittedName>
</protein>
<dbReference type="InterPro" id="IPR007794">
    <property type="entry name" value="Rib_rcpt_KP"/>
</dbReference>
<evidence type="ECO:0000256" key="5">
    <source>
        <dbReference type="ARBA" id="ARBA00023136"/>
    </source>
</evidence>
<feature type="compositionally biased region" description="Basic residues" evidence="7">
    <location>
        <begin position="161"/>
        <end position="171"/>
    </location>
</feature>
<dbReference type="GO" id="GO:0015031">
    <property type="term" value="P:protein transport"/>
    <property type="evidence" value="ECO:0007669"/>
    <property type="project" value="InterPro"/>
</dbReference>
<feature type="region of interest" description="Disordered" evidence="7">
    <location>
        <begin position="996"/>
        <end position="1030"/>
    </location>
</feature>
<accession>A0A8C3V1P1</accession>
<keyword evidence="5 8" id="KW-0472">Membrane</keyword>
<dbReference type="Pfam" id="PF05104">
    <property type="entry name" value="Rib_recp_KP_reg"/>
    <property type="match status" value="1"/>
</dbReference>
<feature type="compositionally biased region" description="Basic and acidic residues" evidence="7">
    <location>
        <begin position="73"/>
        <end position="86"/>
    </location>
</feature>
<comment type="subcellular location">
    <subcellularLocation>
        <location evidence="1">Endoplasmic reticulum membrane</location>
        <topology evidence="1">Single-pass membrane protein</topology>
    </subcellularLocation>
</comment>
<reference evidence="10" key="3">
    <citation type="submission" date="2025-09" db="UniProtKB">
        <authorList>
            <consortium name="Ensembl"/>
        </authorList>
    </citation>
    <scope>IDENTIFICATION</scope>
</reference>
<feature type="compositionally biased region" description="Basic residues" evidence="7">
    <location>
        <begin position="113"/>
        <end position="122"/>
    </location>
</feature>
<dbReference type="Ensembl" id="ENSCUST00005022551.1">
    <property type="protein sequence ID" value="ENSCUSP00005021768.1"/>
    <property type="gene ID" value="ENSCUSG00005007073.1"/>
</dbReference>
<name>A0A8C3V1P1_CATUS</name>
<feature type="compositionally biased region" description="Basic and acidic residues" evidence="7">
    <location>
        <begin position="172"/>
        <end position="181"/>
    </location>
</feature>
<dbReference type="GO" id="GO:0007018">
    <property type="term" value="P:microtubule-based movement"/>
    <property type="evidence" value="ECO:0007669"/>
    <property type="project" value="InterPro"/>
</dbReference>
<evidence type="ECO:0000256" key="1">
    <source>
        <dbReference type="ARBA" id="ARBA00004389"/>
    </source>
</evidence>
<keyword evidence="4 8" id="KW-1133">Transmembrane helix</keyword>
<feature type="transmembrane region" description="Helical" evidence="8">
    <location>
        <begin position="7"/>
        <end position="29"/>
    </location>
</feature>